<gene>
    <name evidence="5" type="ORF">E2R66_20975</name>
</gene>
<dbReference type="Gene3D" id="3.90.550.10">
    <property type="entry name" value="Spore Coat Polysaccharide Biosynthesis Protein SpsA, Chain A"/>
    <property type="match status" value="1"/>
</dbReference>
<keyword evidence="6" id="KW-1185">Reference proteome</keyword>
<keyword evidence="2" id="KW-0328">Glycosyltransferase</keyword>
<organism evidence="5 6">
    <name type="scientific">Mucilaginibacter psychrotolerans</name>
    <dbReference type="NCBI Taxonomy" id="1524096"/>
    <lineage>
        <taxon>Bacteria</taxon>
        <taxon>Pseudomonadati</taxon>
        <taxon>Bacteroidota</taxon>
        <taxon>Sphingobacteriia</taxon>
        <taxon>Sphingobacteriales</taxon>
        <taxon>Sphingobacteriaceae</taxon>
        <taxon>Mucilaginibacter</taxon>
    </lineage>
</organism>
<accession>A0A4Y8S8F4</accession>
<protein>
    <submittedName>
        <fullName evidence="5">Glycosyltransferase</fullName>
    </submittedName>
</protein>
<comment type="caution">
    <text evidence="5">The sequence shown here is derived from an EMBL/GenBank/DDBJ whole genome shotgun (WGS) entry which is preliminary data.</text>
</comment>
<dbReference type="Pfam" id="PF13641">
    <property type="entry name" value="Glyco_tranf_2_3"/>
    <property type="match status" value="1"/>
</dbReference>
<sequence>MSYLNEIFYWLSLAIFILLALQAAYLLLFALAGCIRRLSPPGDALKQGSFAIYIPSYKEDAVIVDTAIAALTLNYPQDKRHIVVIADSLQQETLERLRLLPIQVVEVQFEKSTKAKALNMAMQQTENDYDYALILDADNVCKEDFLHRMNDALVSGYQVVQGQRVAKNTDTGFAYLDALSEGINNHIFRKGHRALGLSCAIIGSGVALDFSLFKEIMPEITAVGGFDKEMELRLLRKRIKFEYAERAIVYDEKIAKQGNFENQRRRWLSAQVHYMQRYLIDGFVQLGKGNVDFFDKVIQTLLLPRVLMLGITGMLFLLSLIPGAGLPVVYWFGLCVATYAAVMISVPRRYVNKQLLTAILNLPLAFFSMFKLLFKLKGANKTFIHTPHGEPNSVG</sequence>
<evidence type="ECO:0000256" key="4">
    <source>
        <dbReference type="SAM" id="Phobius"/>
    </source>
</evidence>
<proteinExistence type="inferred from homology"/>
<comment type="similarity">
    <text evidence="1">Belongs to the glycosyltransferase 2 family.</text>
</comment>
<dbReference type="Proteomes" id="UP000297540">
    <property type="component" value="Unassembled WGS sequence"/>
</dbReference>
<evidence type="ECO:0000313" key="5">
    <source>
        <dbReference type="EMBL" id="TFF34724.1"/>
    </source>
</evidence>
<dbReference type="AlphaFoldDB" id="A0A4Y8S8F4"/>
<dbReference type="RefSeq" id="WP_133234419.1">
    <property type="nucleotide sequence ID" value="NZ_SOZE01000027.1"/>
</dbReference>
<dbReference type="GO" id="GO:0016757">
    <property type="term" value="F:glycosyltransferase activity"/>
    <property type="evidence" value="ECO:0007669"/>
    <property type="project" value="UniProtKB-KW"/>
</dbReference>
<evidence type="ECO:0000256" key="2">
    <source>
        <dbReference type="ARBA" id="ARBA00022676"/>
    </source>
</evidence>
<name>A0A4Y8S8F4_9SPHI</name>
<dbReference type="SUPFAM" id="SSF53448">
    <property type="entry name" value="Nucleotide-diphospho-sugar transferases"/>
    <property type="match status" value="1"/>
</dbReference>
<feature type="transmembrane region" description="Helical" evidence="4">
    <location>
        <begin position="7"/>
        <end position="31"/>
    </location>
</feature>
<keyword evidence="4" id="KW-1133">Transmembrane helix</keyword>
<evidence type="ECO:0000256" key="1">
    <source>
        <dbReference type="ARBA" id="ARBA00006739"/>
    </source>
</evidence>
<dbReference type="EMBL" id="SOZE01000027">
    <property type="protein sequence ID" value="TFF34724.1"/>
    <property type="molecule type" value="Genomic_DNA"/>
</dbReference>
<keyword evidence="4" id="KW-0812">Transmembrane</keyword>
<feature type="transmembrane region" description="Helical" evidence="4">
    <location>
        <begin position="355"/>
        <end position="374"/>
    </location>
</feature>
<dbReference type="PANTHER" id="PTHR43630">
    <property type="entry name" value="POLY-BETA-1,6-N-ACETYL-D-GLUCOSAMINE SYNTHASE"/>
    <property type="match status" value="1"/>
</dbReference>
<reference evidence="5 6" key="1">
    <citation type="journal article" date="2017" name="Int. J. Syst. Evol. Microbiol.">
        <title>Mucilaginibacterpsychrotolerans sp. nov., isolated from peatlands.</title>
        <authorList>
            <person name="Deng Y."/>
            <person name="Shen L."/>
            <person name="Xu B."/>
            <person name="Liu Y."/>
            <person name="Gu Z."/>
            <person name="Liu H."/>
            <person name="Zhou Y."/>
        </authorList>
    </citation>
    <scope>NUCLEOTIDE SEQUENCE [LARGE SCALE GENOMIC DNA]</scope>
    <source>
        <strain evidence="5 6">NH7-4</strain>
    </source>
</reference>
<dbReference type="PANTHER" id="PTHR43630:SF1">
    <property type="entry name" value="POLY-BETA-1,6-N-ACETYL-D-GLUCOSAMINE SYNTHASE"/>
    <property type="match status" value="1"/>
</dbReference>
<keyword evidence="3 5" id="KW-0808">Transferase</keyword>
<dbReference type="InterPro" id="IPR029044">
    <property type="entry name" value="Nucleotide-diphossugar_trans"/>
</dbReference>
<evidence type="ECO:0000313" key="6">
    <source>
        <dbReference type="Proteomes" id="UP000297540"/>
    </source>
</evidence>
<dbReference type="OrthoDB" id="1523666at2"/>
<keyword evidence="4" id="KW-0472">Membrane</keyword>
<evidence type="ECO:0000256" key="3">
    <source>
        <dbReference type="ARBA" id="ARBA00022679"/>
    </source>
</evidence>